<evidence type="ECO:0000313" key="1">
    <source>
        <dbReference type="EMBL" id="EPF69918.1"/>
    </source>
</evidence>
<organism evidence="1 2">
    <name type="scientific">Acinetobacter rudis CIP 110305</name>
    <dbReference type="NCBI Taxonomy" id="421052"/>
    <lineage>
        <taxon>Bacteria</taxon>
        <taxon>Pseudomonadati</taxon>
        <taxon>Pseudomonadota</taxon>
        <taxon>Gammaproteobacteria</taxon>
        <taxon>Moraxellales</taxon>
        <taxon>Moraxellaceae</taxon>
        <taxon>Acinetobacter</taxon>
    </lineage>
</organism>
<keyword evidence="2" id="KW-1185">Reference proteome</keyword>
<evidence type="ECO:0000313" key="2">
    <source>
        <dbReference type="Proteomes" id="UP000014568"/>
    </source>
</evidence>
<name>S3MTM6_9GAMM</name>
<protein>
    <recommendedName>
        <fullName evidence="3">Bacterial Ig domain-containing protein</fullName>
    </recommendedName>
</protein>
<dbReference type="Proteomes" id="UP000014568">
    <property type="component" value="Unassembled WGS sequence"/>
</dbReference>
<dbReference type="AlphaFoldDB" id="S3MTM6"/>
<evidence type="ECO:0008006" key="3">
    <source>
        <dbReference type="Google" id="ProtNLM"/>
    </source>
</evidence>
<feature type="non-terminal residue" evidence="1">
    <location>
        <position position="1"/>
    </location>
</feature>
<dbReference type="HOGENOM" id="CLU_3243458_0_0_6"/>
<sequence>DKVVAVAEDKAGNVSPPTTVIVDAIAPPAPIIDPLDGIFKGSH</sequence>
<comment type="caution">
    <text evidence="1">The sequence shown here is derived from an EMBL/GenBank/DDBJ whole genome shotgun (WGS) entry which is preliminary data.</text>
</comment>
<accession>S3MTM6</accession>
<gene>
    <name evidence="1" type="ORF">F945_03625</name>
</gene>
<reference evidence="1 2" key="1">
    <citation type="submission" date="2013-06" db="EMBL/GenBank/DDBJ databases">
        <title>The Genome Sequence of Acinetobacter rudis CIP 110305.</title>
        <authorList>
            <consortium name="The Broad Institute Genome Sequencing Platform"/>
            <consortium name="The Broad Institute Genome Sequencing Center for Infectious Disease"/>
            <person name="Cerqueira G."/>
            <person name="Feldgarden M."/>
            <person name="Courvalin P."/>
            <person name="Perichon B."/>
            <person name="Grillot-Courvalin C."/>
            <person name="Clermont D."/>
            <person name="Rocha E."/>
            <person name="Yoon E.-J."/>
            <person name="Nemec A."/>
            <person name="Young S.K."/>
            <person name="Zeng Q."/>
            <person name="Gargeya S."/>
            <person name="Fitzgerald M."/>
            <person name="Abouelleil A."/>
            <person name="Alvarado L."/>
            <person name="Berlin A.M."/>
            <person name="Chapman S.B."/>
            <person name="Dewar J."/>
            <person name="Goldberg J."/>
            <person name="Griggs A."/>
            <person name="Gujja S."/>
            <person name="Hansen M."/>
            <person name="Howarth C."/>
            <person name="Imamovic A."/>
            <person name="Larimer J."/>
            <person name="McCowan C."/>
            <person name="Murphy C."/>
            <person name="Pearson M."/>
            <person name="Priest M."/>
            <person name="Roberts A."/>
            <person name="Saif S."/>
            <person name="Shea T."/>
            <person name="Sykes S."/>
            <person name="Wortman J."/>
            <person name="Nusbaum C."/>
            <person name="Birren B."/>
        </authorList>
    </citation>
    <scope>NUCLEOTIDE SEQUENCE [LARGE SCALE GENOMIC DNA]</scope>
    <source>
        <strain evidence="1 2">CIP 110305</strain>
    </source>
</reference>
<proteinExistence type="predicted"/>
<dbReference type="EMBL" id="ATGI01000041">
    <property type="protein sequence ID" value="EPF69918.1"/>
    <property type="molecule type" value="Genomic_DNA"/>
</dbReference>